<comment type="caution">
    <text evidence="6">The sequence shown here is derived from an EMBL/GenBank/DDBJ whole genome shotgun (WGS) entry which is preliminary data.</text>
</comment>
<feature type="chain" id="PRO_5030001303" evidence="4">
    <location>
        <begin position="26"/>
        <end position="331"/>
    </location>
</feature>
<dbReference type="Gene3D" id="3.20.20.80">
    <property type="entry name" value="Glycosidases"/>
    <property type="match status" value="1"/>
</dbReference>
<evidence type="ECO:0000256" key="1">
    <source>
        <dbReference type="ARBA" id="ARBA00022801"/>
    </source>
</evidence>
<dbReference type="PANTHER" id="PTHR34142">
    <property type="entry name" value="ENDO-BETA-1,4-GLUCANASE A"/>
    <property type="match status" value="1"/>
</dbReference>
<keyword evidence="4" id="KW-0732">Signal</keyword>
<feature type="domain" description="Glycoside hydrolase family 5" evidence="5">
    <location>
        <begin position="31"/>
        <end position="299"/>
    </location>
</feature>
<gene>
    <name evidence="6" type="ORF">Amme_020_031</name>
</gene>
<name>A0A023D2K0_ACIMT</name>
<dbReference type="SUPFAM" id="SSF51445">
    <property type="entry name" value="(Trans)glycosidases"/>
    <property type="match status" value="1"/>
</dbReference>
<proteinExistence type="inferred from homology"/>
<sequence>MKLSSRPICLAALFLLASHSAATSAQTYRGVNLAGMEFNSGKIPGRYGWDYISPKESEFAYYAGKGMNVFRIPVLWERLQPALNGPLDPAELGRLQQIVDMGEKYHAHIIVDIHNYGRYRGKVIGSDDVTPASFADLWRRLADVFKEKPAVMFGLMNEPQLSSADSWAQVQQQAIDAIRGTGARNDILVSGIGWDGAHNFPQLNGDALAALRDPAQNLVYEVHQYFDSNYSGTKPDCIAPPQAVQQLTGVTAWLRARRARGFLGEFGVGRSDICEQDLSLVVKYMQDNRDVWLGWTYWAGGPLWGDYMFTLDPTRDGQDRPQMDALRDVLK</sequence>
<dbReference type="AlphaFoldDB" id="A0A023D2K0"/>
<dbReference type="GO" id="GO:0004553">
    <property type="term" value="F:hydrolase activity, hydrolyzing O-glycosyl compounds"/>
    <property type="evidence" value="ECO:0007669"/>
    <property type="project" value="InterPro"/>
</dbReference>
<evidence type="ECO:0000259" key="5">
    <source>
        <dbReference type="Pfam" id="PF00150"/>
    </source>
</evidence>
<evidence type="ECO:0000256" key="2">
    <source>
        <dbReference type="ARBA" id="ARBA00023295"/>
    </source>
</evidence>
<keyword evidence="1 3" id="KW-0378">Hydrolase</keyword>
<evidence type="ECO:0000256" key="3">
    <source>
        <dbReference type="RuleBase" id="RU361153"/>
    </source>
</evidence>
<dbReference type="RefSeq" id="WP_042056823.1">
    <property type="nucleotide sequence ID" value="NZ_BAND01000020.1"/>
</dbReference>
<evidence type="ECO:0000313" key="7">
    <source>
        <dbReference type="Proteomes" id="UP000019760"/>
    </source>
</evidence>
<dbReference type="GO" id="GO:0009251">
    <property type="term" value="P:glucan catabolic process"/>
    <property type="evidence" value="ECO:0007669"/>
    <property type="project" value="TreeGrafter"/>
</dbReference>
<dbReference type="InterPro" id="IPR017853">
    <property type="entry name" value="GH"/>
</dbReference>
<reference evidence="7" key="1">
    <citation type="journal article" date="2014" name="FEMS Microbiol. Lett.">
        <title>Draft Genomic DNA Sequence of the Facultatively Methylotrophic Bacterium Acidomonas methanolica type strain MB58.</title>
        <authorList>
            <person name="Higashiura N."/>
            <person name="Hadano H."/>
            <person name="Hirakawa H."/>
            <person name="Matsutani M."/>
            <person name="Takabe S."/>
            <person name="Matsushita K."/>
            <person name="Azuma Y."/>
        </authorList>
    </citation>
    <scope>NUCLEOTIDE SEQUENCE [LARGE SCALE GENOMIC DNA]</scope>
    <source>
        <strain evidence="7">MB58</strain>
    </source>
</reference>
<keyword evidence="2 3" id="KW-0326">Glycosidase</keyword>
<comment type="similarity">
    <text evidence="3">Belongs to the glycosyl hydrolase 5 (cellulase A) family.</text>
</comment>
<dbReference type="InterPro" id="IPR001547">
    <property type="entry name" value="Glyco_hydro_5"/>
</dbReference>
<organism evidence="6 7">
    <name type="scientific">Acidomonas methanolica NBRC 104435</name>
    <dbReference type="NCBI Taxonomy" id="1231351"/>
    <lineage>
        <taxon>Bacteria</taxon>
        <taxon>Pseudomonadati</taxon>
        <taxon>Pseudomonadota</taxon>
        <taxon>Alphaproteobacteria</taxon>
        <taxon>Acetobacterales</taxon>
        <taxon>Acetobacteraceae</taxon>
        <taxon>Acidomonas</taxon>
    </lineage>
</organism>
<accession>A0A023D2K0</accession>
<feature type="signal peptide" evidence="4">
    <location>
        <begin position="1"/>
        <end position="25"/>
    </location>
</feature>
<evidence type="ECO:0000256" key="4">
    <source>
        <dbReference type="SAM" id="SignalP"/>
    </source>
</evidence>
<dbReference type="EMBL" id="BAND01000020">
    <property type="protein sequence ID" value="GAJ28362.1"/>
    <property type="molecule type" value="Genomic_DNA"/>
</dbReference>
<dbReference type="OrthoDB" id="6769681at2"/>
<dbReference type="Proteomes" id="UP000019760">
    <property type="component" value="Unassembled WGS sequence"/>
</dbReference>
<reference evidence="6 7" key="2">
    <citation type="journal article" date="2014" name="FEMS Microbiol. Lett.">
        <title>Draft genomic DNA sequence of the facultatively methylotrophic bacterium Acidomonas methanolica type strain MB58.</title>
        <authorList>
            <person name="Higashiura N."/>
            <person name="Hadano H."/>
            <person name="Hirakawa H."/>
            <person name="Matsutani M."/>
            <person name="Takabe S."/>
            <person name="Matsushita K."/>
            <person name="Azuma Y."/>
        </authorList>
    </citation>
    <scope>NUCLEOTIDE SEQUENCE [LARGE SCALE GENOMIC DNA]</scope>
    <source>
        <strain evidence="6 7">MB58</strain>
    </source>
</reference>
<protein>
    <submittedName>
        <fullName evidence="6">Cellulase</fullName>
    </submittedName>
</protein>
<keyword evidence="7" id="KW-1185">Reference proteome</keyword>
<dbReference type="Pfam" id="PF00150">
    <property type="entry name" value="Cellulase"/>
    <property type="match status" value="1"/>
</dbReference>
<dbReference type="PANTHER" id="PTHR34142:SF1">
    <property type="entry name" value="GLYCOSIDE HYDROLASE FAMILY 5 DOMAIN-CONTAINING PROTEIN"/>
    <property type="match status" value="1"/>
</dbReference>
<evidence type="ECO:0000313" key="6">
    <source>
        <dbReference type="EMBL" id="GAJ28362.1"/>
    </source>
</evidence>